<reference evidence="2" key="2">
    <citation type="journal article" date="2007" name="Science">
        <title>Draft genome sequence of the sexually transmitted pathogen Trichomonas vaginalis.</title>
        <authorList>
            <person name="Carlton J.M."/>
            <person name="Hirt R.P."/>
            <person name="Silva J.C."/>
            <person name="Delcher A.L."/>
            <person name="Schatz M."/>
            <person name="Zhao Q."/>
            <person name="Wortman J.R."/>
            <person name="Bidwell S.L."/>
            <person name="Alsmark U.C.M."/>
            <person name="Besteiro S."/>
            <person name="Sicheritz-Ponten T."/>
            <person name="Noel C.J."/>
            <person name="Dacks J.B."/>
            <person name="Foster P.G."/>
            <person name="Simillion C."/>
            <person name="Van de Peer Y."/>
            <person name="Miranda-Saavedra D."/>
            <person name="Barton G.J."/>
            <person name="Westrop G.D."/>
            <person name="Mueller S."/>
            <person name="Dessi D."/>
            <person name="Fiori P.L."/>
            <person name="Ren Q."/>
            <person name="Paulsen I."/>
            <person name="Zhang H."/>
            <person name="Bastida-Corcuera F.D."/>
            <person name="Simoes-Barbosa A."/>
            <person name="Brown M.T."/>
            <person name="Hayes R.D."/>
            <person name="Mukherjee M."/>
            <person name="Okumura C.Y."/>
            <person name="Schneider R."/>
            <person name="Smith A.J."/>
            <person name="Vanacova S."/>
            <person name="Villalvazo M."/>
            <person name="Haas B.J."/>
            <person name="Pertea M."/>
            <person name="Feldblyum T.V."/>
            <person name="Utterback T.R."/>
            <person name="Shu C.L."/>
            <person name="Osoegawa K."/>
            <person name="de Jong P.J."/>
            <person name="Hrdy I."/>
            <person name="Horvathova L."/>
            <person name="Zubacova Z."/>
            <person name="Dolezal P."/>
            <person name="Malik S.B."/>
            <person name="Logsdon J.M. Jr."/>
            <person name="Henze K."/>
            <person name="Gupta A."/>
            <person name="Wang C.C."/>
            <person name="Dunne R.L."/>
            <person name="Upcroft J.A."/>
            <person name="Upcroft P."/>
            <person name="White O."/>
            <person name="Salzberg S.L."/>
            <person name="Tang P."/>
            <person name="Chiu C.-H."/>
            <person name="Lee Y.-S."/>
            <person name="Embley T.M."/>
            <person name="Coombs G.H."/>
            <person name="Mottram J.C."/>
            <person name="Tachezy J."/>
            <person name="Fraser-Liggett C.M."/>
            <person name="Johnson P.J."/>
        </authorList>
    </citation>
    <scope>NUCLEOTIDE SEQUENCE [LARGE SCALE GENOMIC DNA]</scope>
    <source>
        <strain evidence="2">G3</strain>
    </source>
</reference>
<name>A2FJT9_TRIV3</name>
<dbReference type="VEuPathDB" id="TrichDB:TVAG_355660"/>
<dbReference type="Proteomes" id="UP000001542">
    <property type="component" value="Unassembled WGS sequence"/>
</dbReference>
<protein>
    <submittedName>
        <fullName evidence="2">Uncharacterized protein</fullName>
    </submittedName>
</protein>
<evidence type="ECO:0000313" key="3">
    <source>
        <dbReference type="Proteomes" id="UP000001542"/>
    </source>
</evidence>
<dbReference type="InterPro" id="IPR011989">
    <property type="entry name" value="ARM-like"/>
</dbReference>
<organism evidence="2 3">
    <name type="scientific">Trichomonas vaginalis (strain ATCC PRA-98 / G3)</name>
    <dbReference type="NCBI Taxonomy" id="412133"/>
    <lineage>
        <taxon>Eukaryota</taxon>
        <taxon>Metamonada</taxon>
        <taxon>Parabasalia</taxon>
        <taxon>Trichomonadida</taxon>
        <taxon>Trichomonadidae</taxon>
        <taxon>Trichomonas</taxon>
    </lineage>
</organism>
<evidence type="ECO:0000256" key="1">
    <source>
        <dbReference type="SAM" id="MobiDB-lite"/>
    </source>
</evidence>
<dbReference type="AlphaFoldDB" id="A2FJT9"/>
<feature type="compositionally biased region" description="Polar residues" evidence="1">
    <location>
        <begin position="419"/>
        <end position="429"/>
    </location>
</feature>
<reference evidence="2" key="1">
    <citation type="submission" date="2006-10" db="EMBL/GenBank/DDBJ databases">
        <authorList>
            <person name="Amadeo P."/>
            <person name="Zhao Q."/>
            <person name="Wortman J."/>
            <person name="Fraser-Liggett C."/>
            <person name="Carlton J."/>
        </authorList>
    </citation>
    <scope>NUCLEOTIDE SEQUENCE</scope>
    <source>
        <strain evidence="2">G3</strain>
    </source>
</reference>
<evidence type="ECO:0000313" key="2">
    <source>
        <dbReference type="EMBL" id="EAX94830.1"/>
    </source>
</evidence>
<dbReference type="InParanoid" id="A2FJT9"/>
<feature type="region of interest" description="Disordered" evidence="1">
    <location>
        <begin position="350"/>
        <end position="493"/>
    </location>
</feature>
<feature type="compositionally biased region" description="Polar residues" evidence="1">
    <location>
        <begin position="461"/>
        <end position="486"/>
    </location>
</feature>
<gene>
    <name evidence="2" type="ORF">TVAG_355660</name>
</gene>
<dbReference type="RefSeq" id="XP_001307760.1">
    <property type="nucleotide sequence ID" value="XM_001307759.1"/>
</dbReference>
<dbReference type="Gene3D" id="1.25.10.10">
    <property type="entry name" value="Leucine-rich Repeat Variant"/>
    <property type="match status" value="1"/>
</dbReference>
<sequence length="886" mass="100130">MDEFQVIEDLKSSNTKEVLASLDKLQNMLSTPKSQFISCDLVYQALTPLIIHPHYKIRSSACTNILILLEKYIDSIQNVEFALQNIASSLLSVNRNVSTSSLQAIKIIINKIEPKRYWSTIKNIILNGKSLQVREFILEILIDFANVIPLSPIFLLLDDPMSQIREAALKILKNADQDKLIKTYNKVIISYDATQLLNKNIHFNNTKLSRDSSQSISCIKPISASITQESFSLLKSNNSSLAPEIKNSKEIFSLLIPNYESSQKENEMSSLHSIQENSTSHISASDVKSCSSLSNSKTKSKVSVKSDKITQTSSIIQQKEIIERETSKKSESKDDYGYYSYYYYSDYTYSSSSENNQKDKKDSKQKSKKHDDSPSYQAVSDEKSISTSNKPKKTLKSQNEKIPTNTSSLVNEIKDSPISKASSKFQSDANSKKQNSLKKSKQNKPQVKPENVIEDYDQQNHDSSLSNQNDSIFKSDMSPKSTNTSLKVHRNPESAFSDSKLRFSFSNQKNSSSMSLEHKHPLAKIPKHVIKRASWLEKLTYLEQISHAITENTPFDPNNVVEVILTACETFHIRVAQFAPGLLHDIILRYPEVLKTHLKGIILLMLNLSNLPESDSLFDALIVESKQEDLVSSALDVGESTPKGLPVEQFCLAVLNSPTASGSLSLTTVKRLVVKICDRKHEFLSISLAKVICKNYTKFVQIAACEQGVEVKKFLAPFVREVLKMKNHLEKQKNASSIDYSPIIETFTTADEPEKMALFQKFLNDINSMTEETFLYQEKMISDISQSIRDPKLLEIVFSDKNGGNTIFISPLSRIIPYCNEELLVGADKYYQTLYKMFKSGNSSLRNEIVKLICMIENAVGKYILDEPNIPETHRILIGEMMSQYY</sequence>
<dbReference type="EMBL" id="DS113835">
    <property type="protein sequence ID" value="EAX94830.1"/>
    <property type="molecule type" value="Genomic_DNA"/>
</dbReference>
<feature type="compositionally biased region" description="Polar residues" evidence="1">
    <location>
        <begin position="396"/>
        <end position="410"/>
    </location>
</feature>
<keyword evidence="3" id="KW-1185">Reference proteome</keyword>
<dbReference type="VEuPathDB" id="TrichDB:TVAGG3_0364360"/>
<dbReference type="KEGG" id="tva:4752573"/>
<dbReference type="SMR" id="A2FJT9"/>
<dbReference type="SUPFAM" id="SSF48371">
    <property type="entry name" value="ARM repeat"/>
    <property type="match status" value="1"/>
</dbReference>
<proteinExistence type="predicted"/>
<accession>A2FJT9</accession>
<feature type="compositionally biased region" description="Basic and acidic residues" evidence="1">
    <location>
        <begin position="356"/>
        <end position="373"/>
    </location>
</feature>
<dbReference type="InterPro" id="IPR016024">
    <property type="entry name" value="ARM-type_fold"/>
</dbReference>